<comment type="catalytic activity">
    <reaction evidence="11">
        <text>a uridine in tRNA + S-adenosyl-L-methionine = a 3-[(3S)-3-amino-3-carboxypropyl]uridine in tRNA + S-methyl-5'-thioadenosine + H(+)</text>
        <dbReference type="Rhea" id="RHEA:62432"/>
        <dbReference type="Rhea" id="RHEA-COMP:13339"/>
        <dbReference type="Rhea" id="RHEA-COMP:16092"/>
        <dbReference type="ChEBI" id="CHEBI:15378"/>
        <dbReference type="ChEBI" id="CHEBI:17509"/>
        <dbReference type="ChEBI" id="CHEBI:59789"/>
        <dbReference type="ChEBI" id="CHEBI:65315"/>
        <dbReference type="ChEBI" id="CHEBI:82930"/>
        <dbReference type="EC" id="2.5.1.25"/>
    </reaction>
</comment>
<dbReference type="EC" id="2.5.1.25" evidence="2"/>
<evidence type="ECO:0000313" key="14">
    <source>
        <dbReference type="EMBL" id="OWF40584.1"/>
    </source>
</evidence>
<feature type="domain" description="DTW" evidence="13">
    <location>
        <begin position="33"/>
        <end position="337"/>
    </location>
</feature>
<evidence type="ECO:0000256" key="9">
    <source>
        <dbReference type="ARBA" id="ARBA00039242"/>
    </source>
</evidence>
<feature type="compositionally biased region" description="Basic and acidic residues" evidence="12">
    <location>
        <begin position="130"/>
        <end position="143"/>
    </location>
</feature>
<evidence type="ECO:0000256" key="12">
    <source>
        <dbReference type="SAM" id="MobiDB-lite"/>
    </source>
</evidence>
<dbReference type="Proteomes" id="UP000242188">
    <property type="component" value="Unassembled WGS sequence"/>
</dbReference>
<dbReference type="OrthoDB" id="3173at2759"/>
<evidence type="ECO:0000256" key="1">
    <source>
        <dbReference type="ARBA" id="ARBA00004123"/>
    </source>
</evidence>
<dbReference type="GO" id="GO:0016432">
    <property type="term" value="F:tRNA-uridine aminocarboxypropyltransferase activity"/>
    <property type="evidence" value="ECO:0007669"/>
    <property type="project" value="UniProtKB-EC"/>
</dbReference>
<protein>
    <recommendedName>
        <fullName evidence="9">tRNA-uridine aminocarboxypropyltransferase 1</fullName>
        <ecNumber evidence="2">2.5.1.25</ecNumber>
    </recommendedName>
    <alternativeName>
        <fullName evidence="10">DTW domain-containing protein 1</fullName>
    </alternativeName>
</protein>
<evidence type="ECO:0000256" key="7">
    <source>
        <dbReference type="ARBA" id="ARBA00037050"/>
    </source>
</evidence>
<dbReference type="Pfam" id="PF03942">
    <property type="entry name" value="DTW"/>
    <property type="match status" value="2"/>
</dbReference>
<evidence type="ECO:0000256" key="11">
    <source>
        <dbReference type="ARBA" id="ARBA00048718"/>
    </source>
</evidence>
<evidence type="ECO:0000259" key="13">
    <source>
        <dbReference type="SMART" id="SM01144"/>
    </source>
</evidence>
<keyword evidence="4" id="KW-0949">S-adenosyl-L-methionine</keyword>
<dbReference type="AlphaFoldDB" id="A0A210PVT2"/>
<dbReference type="InterPro" id="IPR051521">
    <property type="entry name" value="tRNA_Mod/Golgi_Maint"/>
</dbReference>
<comment type="function">
    <text evidence="7">Catalyzes the formation of 3-(3-amino-3-carboxypropyl)uridine (acp3U) at position 20 in the D-loop of several cytoplasmic tRNAs (acp3U(20)).</text>
</comment>
<dbReference type="PANTHER" id="PTHR15627:SF8">
    <property type="entry name" value="TRNA-URIDINE AMINOCARBOXYPROPYLTRANSFERASE 1"/>
    <property type="match status" value="1"/>
</dbReference>
<name>A0A210PVT2_MIZYE</name>
<keyword evidence="5" id="KW-0819">tRNA processing</keyword>
<dbReference type="PANTHER" id="PTHR15627">
    <property type="entry name" value="NATURAL KILLER CELL-SPECIFIC ANTIGEN KLIP1"/>
    <property type="match status" value="1"/>
</dbReference>
<sequence>MEDHPFVDLKIDPQEFLDEMDGRTLCPMCGKSRKYYCYTCYVPVQGIEHKIPKVKLPFKIDIIKHPSECDGKSTSGHARVIAPDDVTIYTYPCIPDYPDRDRVVLLFPGDGSINMETLAEKFSPGVNNNRQKDISREDKRSDTSEEITENPCLVKSVPKGDDPYNGAHKDSSSSLDRTPATEDELDQKSATSVSDNILQADTDIPHLKDVNTVNRKRKHSLDGEVVKRSKLISEVKPPFDRVIIIDSTWNQTKRISSDERLKGLTCVELKTRHSNFWRHQKDLPPTYLSTVEAIYYFVRDYHDVFVTSGDTLEYDGRYDNLLFLFTYMYNKIKKMYNGRRNLKAYQQREEKEELIMTSSSVTSKLVVIFIGRLVSPLGAARLHQDMGSNGYRKTNISSGINPP</sequence>
<evidence type="ECO:0000313" key="15">
    <source>
        <dbReference type="Proteomes" id="UP000242188"/>
    </source>
</evidence>
<evidence type="ECO:0000256" key="8">
    <source>
        <dbReference type="ARBA" id="ARBA00038290"/>
    </source>
</evidence>
<keyword evidence="3" id="KW-0808">Transferase</keyword>
<evidence type="ECO:0000256" key="10">
    <source>
        <dbReference type="ARBA" id="ARBA00042508"/>
    </source>
</evidence>
<evidence type="ECO:0000256" key="3">
    <source>
        <dbReference type="ARBA" id="ARBA00022679"/>
    </source>
</evidence>
<evidence type="ECO:0000256" key="5">
    <source>
        <dbReference type="ARBA" id="ARBA00022694"/>
    </source>
</evidence>
<dbReference type="GO" id="GO:0005634">
    <property type="term" value="C:nucleus"/>
    <property type="evidence" value="ECO:0007669"/>
    <property type="project" value="UniProtKB-SubCell"/>
</dbReference>
<comment type="subcellular location">
    <subcellularLocation>
        <location evidence="1">Nucleus</location>
    </subcellularLocation>
</comment>
<dbReference type="GO" id="GO:0006400">
    <property type="term" value="P:tRNA modification"/>
    <property type="evidence" value="ECO:0007669"/>
    <property type="project" value="TreeGrafter"/>
</dbReference>
<reference evidence="14 15" key="1">
    <citation type="journal article" date="2017" name="Nat. Ecol. Evol.">
        <title>Scallop genome provides insights into evolution of bilaterian karyotype and development.</title>
        <authorList>
            <person name="Wang S."/>
            <person name="Zhang J."/>
            <person name="Jiao W."/>
            <person name="Li J."/>
            <person name="Xun X."/>
            <person name="Sun Y."/>
            <person name="Guo X."/>
            <person name="Huan P."/>
            <person name="Dong B."/>
            <person name="Zhang L."/>
            <person name="Hu X."/>
            <person name="Sun X."/>
            <person name="Wang J."/>
            <person name="Zhao C."/>
            <person name="Wang Y."/>
            <person name="Wang D."/>
            <person name="Huang X."/>
            <person name="Wang R."/>
            <person name="Lv J."/>
            <person name="Li Y."/>
            <person name="Zhang Z."/>
            <person name="Liu B."/>
            <person name="Lu W."/>
            <person name="Hui Y."/>
            <person name="Liang J."/>
            <person name="Zhou Z."/>
            <person name="Hou R."/>
            <person name="Li X."/>
            <person name="Liu Y."/>
            <person name="Li H."/>
            <person name="Ning X."/>
            <person name="Lin Y."/>
            <person name="Zhao L."/>
            <person name="Xing Q."/>
            <person name="Dou J."/>
            <person name="Li Y."/>
            <person name="Mao J."/>
            <person name="Guo H."/>
            <person name="Dou H."/>
            <person name="Li T."/>
            <person name="Mu C."/>
            <person name="Jiang W."/>
            <person name="Fu Q."/>
            <person name="Fu X."/>
            <person name="Miao Y."/>
            <person name="Liu J."/>
            <person name="Yu Q."/>
            <person name="Li R."/>
            <person name="Liao H."/>
            <person name="Li X."/>
            <person name="Kong Y."/>
            <person name="Jiang Z."/>
            <person name="Chourrout D."/>
            <person name="Li R."/>
            <person name="Bao Z."/>
        </authorList>
    </citation>
    <scope>NUCLEOTIDE SEQUENCE [LARGE SCALE GENOMIC DNA]</scope>
    <source>
        <strain evidence="14 15">PY_sf001</strain>
    </source>
</reference>
<evidence type="ECO:0000256" key="2">
    <source>
        <dbReference type="ARBA" id="ARBA00012386"/>
    </source>
</evidence>
<feature type="compositionally biased region" description="Basic and acidic residues" evidence="12">
    <location>
        <begin position="158"/>
        <end position="171"/>
    </location>
</feature>
<dbReference type="SMART" id="SM01144">
    <property type="entry name" value="DTW"/>
    <property type="match status" value="1"/>
</dbReference>
<evidence type="ECO:0000256" key="6">
    <source>
        <dbReference type="ARBA" id="ARBA00023242"/>
    </source>
</evidence>
<organism evidence="14 15">
    <name type="scientific">Mizuhopecten yessoensis</name>
    <name type="common">Japanese scallop</name>
    <name type="synonym">Patinopecten yessoensis</name>
    <dbReference type="NCBI Taxonomy" id="6573"/>
    <lineage>
        <taxon>Eukaryota</taxon>
        <taxon>Metazoa</taxon>
        <taxon>Spiralia</taxon>
        <taxon>Lophotrochozoa</taxon>
        <taxon>Mollusca</taxon>
        <taxon>Bivalvia</taxon>
        <taxon>Autobranchia</taxon>
        <taxon>Pteriomorphia</taxon>
        <taxon>Pectinida</taxon>
        <taxon>Pectinoidea</taxon>
        <taxon>Pectinidae</taxon>
        <taxon>Mizuhopecten</taxon>
    </lineage>
</organism>
<evidence type="ECO:0000256" key="4">
    <source>
        <dbReference type="ARBA" id="ARBA00022691"/>
    </source>
</evidence>
<comment type="similarity">
    <text evidence="8">Belongs to the TDD superfamily. DTWD1 family.</text>
</comment>
<proteinExistence type="inferred from homology"/>
<feature type="region of interest" description="Disordered" evidence="12">
    <location>
        <begin position="123"/>
        <end position="193"/>
    </location>
</feature>
<gene>
    <name evidence="14" type="ORF">KP79_PYT04461</name>
</gene>
<keyword evidence="6" id="KW-0539">Nucleus</keyword>
<dbReference type="STRING" id="6573.A0A210PVT2"/>
<dbReference type="EMBL" id="NEDP02005459">
    <property type="protein sequence ID" value="OWF40584.1"/>
    <property type="molecule type" value="Genomic_DNA"/>
</dbReference>
<accession>A0A210PVT2</accession>
<dbReference type="InterPro" id="IPR005636">
    <property type="entry name" value="DTW"/>
</dbReference>
<comment type="caution">
    <text evidence="14">The sequence shown here is derived from an EMBL/GenBank/DDBJ whole genome shotgun (WGS) entry which is preliminary data.</text>
</comment>
<keyword evidence="15" id="KW-1185">Reference proteome</keyword>